<dbReference type="Pfam" id="PF12728">
    <property type="entry name" value="HTH_17"/>
    <property type="match status" value="1"/>
</dbReference>
<dbReference type="Proteomes" id="UP001500665">
    <property type="component" value="Unassembled WGS sequence"/>
</dbReference>
<name>A0ABP4ALF1_9ACTN</name>
<keyword evidence="3" id="KW-1185">Reference proteome</keyword>
<evidence type="ECO:0000259" key="1">
    <source>
        <dbReference type="Pfam" id="PF12728"/>
    </source>
</evidence>
<sequence>MTGSFLRVGEAAELAGVSPAAIRKWVGRGILAAVKIDGRLWFRELDVLEAERRTRGRAGRQ</sequence>
<organism evidence="2 3">
    <name type="scientific">Actinocorallia libanotica</name>
    <dbReference type="NCBI Taxonomy" id="46162"/>
    <lineage>
        <taxon>Bacteria</taxon>
        <taxon>Bacillati</taxon>
        <taxon>Actinomycetota</taxon>
        <taxon>Actinomycetes</taxon>
        <taxon>Streptosporangiales</taxon>
        <taxon>Thermomonosporaceae</taxon>
        <taxon>Actinocorallia</taxon>
    </lineage>
</organism>
<dbReference type="InterPro" id="IPR041657">
    <property type="entry name" value="HTH_17"/>
</dbReference>
<comment type="caution">
    <text evidence="2">The sequence shown here is derived from an EMBL/GenBank/DDBJ whole genome shotgun (WGS) entry which is preliminary data.</text>
</comment>
<feature type="domain" description="Helix-turn-helix" evidence="1">
    <location>
        <begin position="5"/>
        <end position="49"/>
    </location>
</feature>
<accession>A0ABP4ALF1</accession>
<proteinExistence type="predicted"/>
<reference evidence="3" key="1">
    <citation type="journal article" date="2019" name="Int. J. Syst. Evol. Microbiol.">
        <title>The Global Catalogue of Microorganisms (GCM) 10K type strain sequencing project: providing services to taxonomists for standard genome sequencing and annotation.</title>
        <authorList>
            <consortium name="The Broad Institute Genomics Platform"/>
            <consortium name="The Broad Institute Genome Sequencing Center for Infectious Disease"/>
            <person name="Wu L."/>
            <person name="Ma J."/>
        </authorList>
    </citation>
    <scope>NUCLEOTIDE SEQUENCE [LARGE SCALE GENOMIC DNA]</scope>
    <source>
        <strain evidence="3">JCM 10696</strain>
    </source>
</reference>
<evidence type="ECO:0000313" key="3">
    <source>
        <dbReference type="Proteomes" id="UP001500665"/>
    </source>
</evidence>
<dbReference type="InterPro" id="IPR009061">
    <property type="entry name" value="DNA-bd_dom_put_sf"/>
</dbReference>
<dbReference type="SUPFAM" id="SSF46955">
    <property type="entry name" value="Putative DNA-binding domain"/>
    <property type="match status" value="1"/>
</dbReference>
<dbReference type="RefSeq" id="WP_344236286.1">
    <property type="nucleotide sequence ID" value="NZ_BAAAHH010000001.1"/>
</dbReference>
<dbReference type="EMBL" id="BAAAHH010000001">
    <property type="protein sequence ID" value="GAA0938107.1"/>
    <property type="molecule type" value="Genomic_DNA"/>
</dbReference>
<protein>
    <recommendedName>
        <fullName evidence="1">Helix-turn-helix domain-containing protein</fullName>
    </recommendedName>
</protein>
<evidence type="ECO:0000313" key="2">
    <source>
        <dbReference type="EMBL" id="GAA0938107.1"/>
    </source>
</evidence>
<gene>
    <name evidence="2" type="ORF">GCM10009550_05510</name>
</gene>